<comment type="caution">
    <text evidence="10">The sequence shown here is derived from an EMBL/GenBank/DDBJ whole genome shotgun (WGS) entry which is preliminary data.</text>
</comment>
<dbReference type="GO" id="GO:0032217">
    <property type="term" value="F:riboflavin transmembrane transporter activity"/>
    <property type="evidence" value="ECO:0007669"/>
    <property type="project" value="UniProtKB-UniRule"/>
</dbReference>
<dbReference type="Pfam" id="PF06237">
    <property type="entry name" value="SLC52_ribofla_tr"/>
    <property type="match status" value="1"/>
</dbReference>
<evidence type="ECO:0000256" key="9">
    <source>
        <dbReference type="RuleBase" id="RU368035"/>
    </source>
</evidence>
<keyword evidence="8 9" id="KW-0472">Membrane</keyword>
<keyword evidence="6 9" id="KW-0812">Transmembrane</keyword>
<comment type="catalytic activity">
    <reaction evidence="1 9">
        <text>riboflavin(in) = riboflavin(out)</text>
        <dbReference type="Rhea" id="RHEA:35015"/>
        <dbReference type="ChEBI" id="CHEBI:57986"/>
    </reaction>
</comment>
<evidence type="ECO:0000313" key="11">
    <source>
        <dbReference type="Proteomes" id="UP000580250"/>
    </source>
</evidence>
<dbReference type="OrthoDB" id="9995836at2759"/>
<comment type="caution">
    <text evidence="9">Lacks conserved residue(s) required for the propagation of feature annotation.</text>
</comment>
<name>A0A6V7XX05_MELEN</name>
<sequence>MVNVTAFLLVIMFGSSTWLTINAIWVELSLYTSRLPEGWSLPSYLSLIIQVFLNCFLFFR</sequence>
<dbReference type="AlphaFoldDB" id="A0A6V7XX05"/>
<dbReference type="Proteomes" id="UP000580250">
    <property type="component" value="Unassembled WGS sequence"/>
</dbReference>
<evidence type="ECO:0000256" key="8">
    <source>
        <dbReference type="ARBA" id="ARBA00023136"/>
    </source>
</evidence>
<proteinExistence type="inferred from homology"/>
<keyword evidence="7 9" id="KW-1133">Transmembrane helix</keyword>
<protein>
    <recommendedName>
        <fullName evidence="9">Riboflavin transporter</fullName>
    </recommendedName>
</protein>
<evidence type="ECO:0000256" key="2">
    <source>
        <dbReference type="ARBA" id="ARBA00004651"/>
    </source>
</evidence>
<evidence type="ECO:0000256" key="7">
    <source>
        <dbReference type="ARBA" id="ARBA00022989"/>
    </source>
</evidence>
<organism evidence="10 11">
    <name type="scientific">Meloidogyne enterolobii</name>
    <name type="common">Root-knot nematode worm</name>
    <name type="synonym">Meloidogyne mayaguensis</name>
    <dbReference type="NCBI Taxonomy" id="390850"/>
    <lineage>
        <taxon>Eukaryota</taxon>
        <taxon>Metazoa</taxon>
        <taxon>Ecdysozoa</taxon>
        <taxon>Nematoda</taxon>
        <taxon>Chromadorea</taxon>
        <taxon>Rhabditida</taxon>
        <taxon>Tylenchina</taxon>
        <taxon>Tylenchomorpha</taxon>
        <taxon>Tylenchoidea</taxon>
        <taxon>Meloidogynidae</taxon>
        <taxon>Meloidogyninae</taxon>
        <taxon>Meloidogyne</taxon>
    </lineage>
</organism>
<evidence type="ECO:0000256" key="5">
    <source>
        <dbReference type="ARBA" id="ARBA00022475"/>
    </source>
</evidence>
<accession>A0A6V7XX05</accession>
<evidence type="ECO:0000256" key="3">
    <source>
        <dbReference type="ARBA" id="ARBA00006366"/>
    </source>
</evidence>
<evidence type="ECO:0000256" key="1">
    <source>
        <dbReference type="ARBA" id="ARBA00000215"/>
    </source>
</evidence>
<gene>
    <name evidence="10" type="ORF">MENT_LOCUS57597</name>
</gene>
<dbReference type="InterPro" id="IPR009357">
    <property type="entry name" value="Riboflavin_transptr"/>
</dbReference>
<evidence type="ECO:0000256" key="4">
    <source>
        <dbReference type="ARBA" id="ARBA00022448"/>
    </source>
</evidence>
<comment type="similarity">
    <text evidence="3 9">Belongs to the riboflavin transporter family.</text>
</comment>
<reference evidence="10 11" key="1">
    <citation type="submission" date="2020-08" db="EMBL/GenBank/DDBJ databases">
        <authorList>
            <person name="Koutsovoulos G."/>
            <person name="Danchin GJ E."/>
        </authorList>
    </citation>
    <scope>NUCLEOTIDE SEQUENCE [LARGE SCALE GENOMIC DNA]</scope>
</reference>
<comment type="function">
    <text evidence="9">Plasma membrane transporter mediating the uptake by cells of the water soluble vitamin B2/riboflavin that plays a key role in biochemical oxidation-reduction reactions of the carbohydrate, lipid, and amino acid metabolism.</text>
</comment>
<keyword evidence="5 9" id="KW-1003">Cell membrane</keyword>
<dbReference type="GO" id="GO:0005886">
    <property type="term" value="C:plasma membrane"/>
    <property type="evidence" value="ECO:0007669"/>
    <property type="project" value="UniProtKB-SubCell"/>
</dbReference>
<dbReference type="EMBL" id="CAJEWN010002480">
    <property type="protein sequence ID" value="CAD2203892.1"/>
    <property type="molecule type" value="Genomic_DNA"/>
</dbReference>
<evidence type="ECO:0000256" key="6">
    <source>
        <dbReference type="ARBA" id="ARBA00022692"/>
    </source>
</evidence>
<dbReference type="PANTHER" id="PTHR12929">
    <property type="entry name" value="SOLUTE CARRIER FAMILY 52"/>
    <property type="match status" value="1"/>
</dbReference>
<evidence type="ECO:0000313" key="10">
    <source>
        <dbReference type="EMBL" id="CAD2203892.1"/>
    </source>
</evidence>
<keyword evidence="4 9" id="KW-0813">Transport</keyword>
<dbReference type="PANTHER" id="PTHR12929:SF10">
    <property type="entry name" value="RIBOFLAVIN TRANSPORTER"/>
    <property type="match status" value="1"/>
</dbReference>
<feature type="transmembrane region" description="Helical" evidence="9">
    <location>
        <begin position="39"/>
        <end position="59"/>
    </location>
</feature>
<comment type="subcellular location">
    <subcellularLocation>
        <location evidence="2 9">Cell membrane</location>
        <topology evidence="2 9">Multi-pass membrane protein</topology>
    </subcellularLocation>
</comment>